<accession>A0A8J5N1Y0</accession>
<evidence type="ECO:0000256" key="4">
    <source>
        <dbReference type="SAM" id="MobiDB-lite"/>
    </source>
</evidence>
<dbReference type="InterPro" id="IPR028002">
    <property type="entry name" value="Myb_DNA-bind_5"/>
</dbReference>
<dbReference type="Pfam" id="PF13873">
    <property type="entry name" value="Myb_DNA-bind_5"/>
    <property type="match status" value="1"/>
</dbReference>
<feature type="domain" description="Myb/SANT-like DNA-binding" evidence="5">
    <location>
        <begin position="15"/>
        <end position="81"/>
    </location>
</feature>
<comment type="caution">
    <text evidence="6">The sequence shown here is derived from an EMBL/GenBank/DDBJ whole genome shotgun (WGS) entry which is preliminary data.</text>
</comment>
<keyword evidence="7" id="KW-1185">Reference proteome</keyword>
<evidence type="ECO:0000313" key="7">
    <source>
        <dbReference type="Proteomes" id="UP000747542"/>
    </source>
</evidence>
<evidence type="ECO:0000256" key="3">
    <source>
        <dbReference type="ARBA" id="ARBA00025466"/>
    </source>
</evidence>
<evidence type="ECO:0000259" key="5">
    <source>
        <dbReference type="Pfam" id="PF13873"/>
    </source>
</evidence>
<organism evidence="6 7">
    <name type="scientific">Homarus americanus</name>
    <name type="common">American lobster</name>
    <dbReference type="NCBI Taxonomy" id="6706"/>
    <lineage>
        <taxon>Eukaryota</taxon>
        <taxon>Metazoa</taxon>
        <taxon>Ecdysozoa</taxon>
        <taxon>Arthropoda</taxon>
        <taxon>Crustacea</taxon>
        <taxon>Multicrustacea</taxon>
        <taxon>Malacostraca</taxon>
        <taxon>Eumalacostraca</taxon>
        <taxon>Eucarida</taxon>
        <taxon>Decapoda</taxon>
        <taxon>Pleocyemata</taxon>
        <taxon>Astacidea</taxon>
        <taxon>Nephropoidea</taxon>
        <taxon>Nephropidae</taxon>
        <taxon>Homarus</taxon>
    </lineage>
</organism>
<gene>
    <name evidence="6" type="primary">Msantd-L17</name>
    <name evidence="6" type="ORF">Hamer_G029424</name>
</gene>
<sequence length="300" mass="33169">MFARGLSNMEAVRERSAALSETQRMALLRHIEQRPIIEDRSTSNTINYRKRKAWDEITASFNASYPDQIPRSAKQLKRIFAEVLEQPSARGMRKTSASVPSASLTQSYDPLVLPGPTPGPSSVSSAQFTEVPSTVYRPLFSPSVPVSQVIVPASSVIAPASPNIAPASPNIAPASAVNAPDSLSSDIASPPPAHASNQHLYSVSRASGSRPRSKPRRTRRVTSVYEMCDKRQEELHKSKLYRLNREHEEMKLKKEMMLTQKLQQTAIEKTHENLNNSLDLLDSVLRKAGAAYDAMAKTYE</sequence>
<feature type="region of interest" description="Disordered" evidence="4">
    <location>
        <begin position="177"/>
        <end position="220"/>
    </location>
</feature>
<proteinExistence type="predicted"/>
<evidence type="ECO:0000313" key="6">
    <source>
        <dbReference type="EMBL" id="KAG7171745.1"/>
    </source>
</evidence>
<dbReference type="EMBL" id="JAHLQT010011687">
    <property type="protein sequence ID" value="KAG7171745.1"/>
    <property type="molecule type" value="Genomic_DNA"/>
</dbReference>
<comment type="subunit">
    <text evidence="1">Self-associates forming complexes of several hundred monomers.</text>
</comment>
<dbReference type="Proteomes" id="UP000747542">
    <property type="component" value="Unassembled WGS sequence"/>
</dbReference>
<name>A0A8J5N1Y0_HOMAM</name>
<protein>
    <recommendedName>
        <fullName evidence="2">Regulatory protein zeste</fullName>
    </recommendedName>
</protein>
<reference evidence="6" key="1">
    <citation type="journal article" date="2021" name="Sci. Adv.">
        <title>The American lobster genome reveals insights on longevity, neural, and immune adaptations.</title>
        <authorList>
            <person name="Polinski J.M."/>
            <person name="Zimin A.V."/>
            <person name="Clark K.F."/>
            <person name="Kohn A.B."/>
            <person name="Sadowski N."/>
            <person name="Timp W."/>
            <person name="Ptitsyn A."/>
            <person name="Khanna P."/>
            <person name="Romanova D.Y."/>
            <person name="Williams P."/>
            <person name="Greenwood S.J."/>
            <person name="Moroz L.L."/>
            <person name="Walt D.R."/>
            <person name="Bodnar A.G."/>
        </authorList>
    </citation>
    <scope>NUCLEOTIDE SEQUENCE</scope>
    <source>
        <strain evidence="6">GMGI-L3</strain>
    </source>
</reference>
<evidence type="ECO:0000256" key="1">
    <source>
        <dbReference type="ARBA" id="ARBA00011764"/>
    </source>
</evidence>
<evidence type="ECO:0000256" key="2">
    <source>
        <dbReference type="ARBA" id="ARBA00016807"/>
    </source>
</evidence>
<feature type="compositionally biased region" description="Basic residues" evidence="4">
    <location>
        <begin position="211"/>
        <end position="220"/>
    </location>
</feature>
<dbReference type="GO" id="GO:0003677">
    <property type="term" value="F:DNA binding"/>
    <property type="evidence" value="ECO:0007669"/>
    <property type="project" value="UniProtKB-KW"/>
</dbReference>
<keyword evidence="6" id="KW-0238">DNA-binding</keyword>
<comment type="function">
    <text evidence="3">Involved in transvection phenomena (= synapsis-dependent gene expression), where the synaptic pairing of chromosomes carrying genes with which zeste interacts influences the expression of these genes. Zeste binds to DNA and stimulates transcription from a nearby promoter.</text>
</comment>
<dbReference type="AlphaFoldDB" id="A0A8J5N1Y0"/>